<dbReference type="SUPFAM" id="SSF53822">
    <property type="entry name" value="Periplasmic binding protein-like I"/>
    <property type="match status" value="1"/>
</dbReference>
<protein>
    <recommendedName>
        <fullName evidence="5">Leucine-binding protein domain-containing protein</fullName>
    </recommendedName>
</protein>
<dbReference type="InterPro" id="IPR051010">
    <property type="entry name" value="BCAA_transport"/>
</dbReference>
<feature type="domain" description="Leucine-binding protein" evidence="5">
    <location>
        <begin position="48"/>
        <end position="377"/>
    </location>
</feature>
<organism evidence="6 7">
    <name type="scientific">Planktomarina temperata RCA23</name>
    <dbReference type="NCBI Taxonomy" id="666509"/>
    <lineage>
        <taxon>Bacteria</taxon>
        <taxon>Pseudomonadati</taxon>
        <taxon>Pseudomonadota</taxon>
        <taxon>Alphaproteobacteria</taxon>
        <taxon>Rhodobacterales</taxon>
        <taxon>Paracoccaceae</taxon>
        <taxon>Planktomarina</taxon>
    </lineage>
</organism>
<keyword evidence="3" id="KW-0813">Transport</keyword>
<dbReference type="CDD" id="cd06339">
    <property type="entry name" value="PBP1_YraM_LppC_lipoprotein-like"/>
    <property type="match status" value="1"/>
</dbReference>
<dbReference type="InterPro" id="IPR028082">
    <property type="entry name" value="Peripla_BP_I"/>
</dbReference>
<dbReference type="PANTHER" id="PTHR30483">
    <property type="entry name" value="LEUCINE-SPECIFIC-BINDING PROTEIN"/>
    <property type="match status" value="1"/>
</dbReference>
<evidence type="ECO:0000313" key="6">
    <source>
        <dbReference type="EMBL" id="AII87678.1"/>
    </source>
</evidence>
<reference evidence="6 7" key="1">
    <citation type="journal article" date="2014" name="ISME J.">
        <title>Adaptation of an abundant Roseobacter RCA organism to pelagic systems revealed by genomic and transcriptomic analyses.</title>
        <authorList>
            <person name="Voget S."/>
            <person name="Wemheuer B."/>
            <person name="Brinkhoff T."/>
            <person name="Vollmers J."/>
            <person name="Dietrich S."/>
            <person name="Giebel H.A."/>
            <person name="Beardsley C."/>
            <person name="Sardemann C."/>
            <person name="Bakenhus I."/>
            <person name="Billerbeck S."/>
            <person name="Daniel R."/>
            <person name="Simon M."/>
        </authorList>
    </citation>
    <scope>NUCLEOTIDE SEQUENCE [LARGE SCALE GENOMIC DNA]</scope>
    <source>
        <strain evidence="6 7">RCA23</strain>
    </source>
</reference>
<keyword evidence="3" id="KW-0029">Amino-acid transport</keyword>
<evidence type="ECO:0000256" key="1">
    <source>
        <dbReference type="ARBA" id="ARBA00010062"/>
    </source>
</evidence>
<proteinExistence type="inferred from homology"/>
<dbReference type="AlphaFoldDB" id="A0AAN0RK42"/>
<comment type="similarity">
    <text evidence="1">Belongs to the leucine-binding protein family.</text>
</comment>
<keyword evidence="7" id="KW-1185">Reference proteome</keyword>
<feature type="chain" id="PRO_5043055849" description="Leucine-binding protein domain-containing protein" evidence="4">
    <location>
        <begin position="30"/>
        <end position="396"/>
    </location>
</feature>
<dbReference type="PANTHER" id="PTHR30483:SF6">
    <property type="entry name" value="PERIPLASMIC BINDING PROTEIN OF ABC TRANSPORTER FOR NATURAL AMINO ACIDS"/>
    <property type="match status" value="1"/>
</dbReference>
<dbReference type="KEGG" id="ptp:RCA23_c21510"/>
<dbReference type="Proteomes" id="UP000028680">
    <property type="component" value="Chromosome"/>
</dbReference>
<dbReference type="InterPro" id="IPR028081">
    <property type="entry name" value="Leu-bd"/>
</dbReference>
<evidence type="ECO:0000256" key="4">
    <source>
        <dbReference type="SAM" id="SignalP"/>
    </source>
</evidence>
<name>A0AAN0RK42_9RHOB</name>
<gene>
    <name evidence="6" type="ORF">RCA23_c21510</name>
</gene>
<dbReference type="RefSeq" id="WP_044050356.1">
    <property type="nucleotide sequence ID" value="NZ_CP003984.1"/>
</dbReference>
<evidence type="ECO:0000259" key="5">
    <source>
        <dbReference type="Pfam" id="PF13458"/>
    </source>
</evidence>
<evidence type="ECO:0000256" key="2">
    <source>
        <dbReference type="ARBA" id="ARBA00022729"/>
    </source>
</evidence>
<dbReference type="GO" id="GO:0006865">
    <property type="term" value="P:amino acid transport"/>
    <property type="evidence" value="ECO:0007669"/>
    <property type="project" value="UniProtKB-KW"/>
</dbReference>
<dbReference type="Gene3D" id="3.40.50.2300">
    <property type="match status" value="2"/>
</dbReference>
<keyword evidence="2 4" id="KW-0732">Signal</keyword>
<feature type="signal peptide" evidence="4">
    <location>
        <begin position="1"/>
        <end position="29"/>
    </location>
</feature>
<sequence length="396" mass="41149">MNFLIPSMSHLRGAAVLALCASMLLSACVAPSGGPMSGGGLRLDGSKTVQVAVLLPLTATNERVQELALFAEQAARMAMADLKGRVEMQMQVYDTAGLEPQAAEMAQLAVQEGAQVIVGPLFAGAANAAGLAVAGSGVSVLSLSNNVEIAGGNVYVLGHTFQNTAEHLAAYAYEQGKTRALLVHANTVPGQAGRDALERALEEQGSFVAGVEGYEFTQQDLVDAMSRVAERNEVIDADIVFLTADYDGGLPLIAQLLPEAGVDPQLVQYAGLAQWDALPSAFHLPAIQGGWFAMPSPVRSEQFNARFQTVYGRAPHPLAAIAYDGVAAVGASVATGNRDALNRRGLTLSSGFQGAAGIFRLRDDGTVERGLAVATIEGNKVVVLSPAPGSFSNIGF</sequence>
<dbReference type="Pfam" id="PF13458">
    <property type="entry name" value="Peripla_BP_6"/>
    <property type="match status" value="1"/>
</dbReference>
<dbReference type="EMBL" id="CP003984">
    <property type="protein sequence ID" value="AII87678.1"/>
    <property type="molecule type" value="Genomic_DNA"/>
</dbReference>
<evidence type="ECO:0000256" key="3">
    <source>
        <dbReference type="ARBA" id="ARBA00022970"/>
    </source>
</evidence>
<evidence type="ECO:0000313" key="7">
    <source>
        <dbReference type="Proteomes" id="UP000028680"/>
    </source>
</evidence>
<accession>A0AAN0RK42</accession>